<reference evidence="4 5" key="1">
    <citation type="submission" date="2012-09" db="EMBL/GenBank/DDBJ databases">
        <authorList>
            <person name="Dupont C.L."/>
            <person name="Rusch D.B."/>
            <person name="Lombardo M.-J."/>
            <person name="Novotny M."/>
            <person name="Yee-Greenbaum J."/>
            <person name="Laskin R."/>
        </authorList>
    </citation>
    <scope>NUCLEOTIDE SEQUENCE [LARGE SCALE GENOMIC DNA]</scope>
    <source>
        <strain evidence="4">SAR86E</strain>
    </source>
</reference>
<keyword evidence="1" id="KW-0285">Flavoprotein</keyword>
<dbReference type="EMBL" id="AMWX01000012">
    <property type="protein sequence ID" value="EKO36235.1"/>
    <property type="molecule type" value="Genomic_DNA"/>
</dbReference>
<dbReference type="Pfam" id="PF00724">
    <property type="entry name" value="Oxidored_FMN"/>
    <property type="match status" value="1"/>
</dbReference>
<dbReference type="STRING" id="1208365.B273_0719"/>
<keyword evidence="5" id="KW-1185">Reference proteome</keyword>
<dbReference type="InterPro" id="IPR051799">
    <property type="entry name" value="NADH_flavin_oxidoreductase"/>
</dbReference>
<dbReference type="InterPro" id="IPR013785">
    <property type="entry name" value="Aldolase_TIM"/>
</dbReference>
<comment type="caution">
    <text evidence="4">The sequence shown here is derived from an EMBL/GenBank/DDBJ whole genome shotgun (WGS) entry which is preliminary data.</text>
</comment>
<name>K6GGT9_9GAMM</name>
<evidence type="ECO:0000256" key="1">
    <source>
        <dbReference type="ARBA" id="ARBA00022630"/>
    </source>
</evidence>
<protein>
    <submittedName>
        <fullName evidence="4">Oxidoreductase, FAD/FMN dependent</fullName>
    </submittedName>
</protein>
<evidence type="ECO:0000259" key="3">
    <source>
        <dbReference type="Pfam" id="PF00724"/>
    </source>
</evidence>
<dbReference type="PANTHER" id="PTHR43656:SF2">
    <property type="entry name" value="BINDING OXIDOREDUCTASE, PUTATIVE (AFU_ORTHOLOGUE AFUA_2G08260)-RELATED"/>
    <property type="match status" value="1"/>
</dbReference>
<evidence type="ECO:0000313" key="5">
    <source>
        <dbReference type="Proteomes" id="UP000010310"/>
    </source>
</evidence>
<dbReference type="GO" id="GO:0010181">
    <property type="term" value="F:FMN binding"/>
    <property type="evidence" value="ECO:0007669"/>
    <property type="project" value="InterPro"/>
</dbReference>
<dbReference type="InterPro" id="IPR001155">
    <property type="entry name" value="OxRdtase_FMN_N"/>
</dbReference>
<accession>K6GGT9</accession>
<keyword evidence="2" id="KW-0560">Oxidoreductase</keyword>
<gene>
    <name evidence="4" type="ORF">B273_0719</name>
</gene>
<sequence>MSNFMNESLTLPCGQVIKNRICKAAMTERIARGDNLAHQGHVNLYKKWAEGNIGILLTGNVQVDHRNLEGPANVVIDKYNYKKQLDVLKAWSAAGTKDKTQLWMQISHAGRQTPGEINSSPLAPSNVGLKIPGRNYGIPQAMTEADILDVIDRFVFTAKIARETGFTGVQFHSAHGYLLSEFLSPDINTRNDAWGGSIENRARIHLEIIQKCRAEVGTDFPISVKLNSADFQKGGFTADESIQVAKMLEGASVDIIEISGGSYEQPKQIGADDLSINPERSEVRKESTIAREAYFLEYASNIRKAVSLPLMVTGGFRSKEGIEIALQSNICQIVGVGRPFCADPYCIKKMIDGKLEVLPSFEKTLSLGPWIFSPSSPITLIQVINAFGAMAWFYQQIKRMADGLMPNHSQKLFNALRKDTKADKLALKDYLEHQQHRSRITKNE</sequence>
<dbReference type="Gene3D" id="3.20.20.70">
    <property type="entry name" value="Aldolase class I"/>
    <property type="match status" value="1"/>
</dbReference>
<dbReference type="AlphaFoldDB" id="K6GGT9"/>
<dbReference type="CDD" id="cd04733">
    <property type="entry name" value="OYE_like_2_FMN"/>
    <property type="match status" value="1"/>
</dbReference>
<proteinExistence type="predicted"/>
<evidence type="ECO:0000313" key="4">
    <source>
        <dbReference type="EMBL" id="EKO36235.1"/>
    </source>
</evidence>
<organism evidence="4 5">
    <name type="scientific">SAR86 cluster bacterium SAR86E</name>
    <dbReference type="NCBI Taxonomy" id="1208365"/>
    <lineage>
        <taxon>Bacteria</taxon>
        <taxon>Pseudomonadati</taxon>
        <taxon>Pseudomonadota</taxon>
        <taxon>Gammaproteobacteria</taxon>
        <taxon>SAR86 cluster</taxon>
    </lineage>
</organism>
<evidence type="ECO:0000256" key="2">
    <source>
        <dbReference type="ARBA" id="ARBA00023002"/>
    </source>
</evidence>
<dbReference type="GO" id="GO:0016491">
    <property type="term" value="F:oxidoreductase activity"/>
    <property type="evidence" value="ECO:0007669"/>
    <property type="project" value="UniProtKB-KW"/>
</dbReference>
<feature type="domain" description="NADH:flavin oxidoreductase/NADH oxidase N-terminal" evidence="3">
    <location>
        <begin position="17"/>
        <end position="350"/>
    </location>
</feature>
<dbReference type="PANTHER" id="PTHR43656">
    <property type="entry name" value="BINDING OXIDOREDUCTASE, PUTATIVE (AFU_ORTHOLOGUE AFUA_2G08260)-RELATED"/>
    <property type="match status" value="1"/>
</dbReference>
<dbReference type="Proteomes" id="UP000010310">
    <property type="component" value="Unassembled WGS sequence"/>
</dbReference>
<dbReference type="SUPFAM" id="SSF51395">
    <property type="entry name" value="FMN-linked oxidoreductases"/>
    <property type="match status" value="1"/>
</dbReference>